<proteinExistence type="predicted"/>
<gene>
    <name evidence="1" type="ORF">TNCT_15131</name>
</gene>
<name>A0A8X6FCN7_TRICU</name>
<accession>A0A8X6FCN7</accession>
<protein>
    <submittedName>
        <fullName evidence="1">Uncharacterized protein</fullName>
    </submittedName>
</protein>
<sequence length="74" mass="8138">MPKTVFGGLMYFSITYHSAAKSRLSTKVGLTATGTLLVQLSVTFSDDLSGNEIGPHTYQIHFHFDIKRGFLSIS</sequence>
<keyword evidence="2" id="KW-1185">Reference proteome</keyword>
<reference evidence="1" key="1">
    <citation type="submission" date="2020-07" db="EMBL/GenBank/DDBJ databases">
        <title>Multicomponent nature underlies the extraordinary mechanical properties of spider dragline silk.</title>
        <authorList>
            <person name="Kono N."/>
            <person name="Nakamura H."/>
            <person name="Mori M."/>
            <person name="Yoshida Y."/>
            <person name="Ohtoshi R."/>
            <person name="Malay A.D."/>
            <person name="Moran D.A.P."/>
            <person name="Tomita M."/>
            <person name="Numata K."/>
            <person name="Arakawa K."/>
        </authorList>
    </citation>
    <scope>NUCLEOTIDE SEQUENCE</scope>
</reference>
<dbReference type="Proteomes" id="UP000887116">
    <property type="component" value="Unassembled WGS sequence"/>
</dbReference>
<evidence type="ECO:0000313" key="1">
    <source>
        <dbReference type="EMBL" id="GFQ76733.1"/>
    </source>
</evidence>
<organism evidence="1 2">
    <name type="scientific">Trichonephila clavata</name>
    <name type="common">Joro spider</name>
    <name type="synonym">Nephila clavata</name>
    <dbReference type="NCBI Taxonomy" id="2740835"/>
    <lineage>
        <taxon>Eukaryota</taxon>
        <taxon>Metazoa</taxon>
        <taxon>Ecdysozoa</taxon>
        <taxon>Arthropoda</taxon>
        <taxon>Chelicerata</taxon>
        <taxon>Arachnida</taxon>
        <taxon>Araneae</taxon>
        <taxon>Araneomorphae</taxon>
        <taxon>Entelegynae</taxon>
        <taxon>Araneoidea</taxon>
        <taxon>Nephilidae</taxon>
        <taxon>Trichonephila</taxon>
    </lineage>
</organism>
<comment type="caution">
    <text evidence="1">The sequence shown here is derived from an EMBL/GenBank/DDBJ whole genome shotgun (WGS) entry which is preliminary data.</text>
</comment>
<dbReference type="EMBL" id="BMAO01011803">
    <property type="protein sequence ID" value="GFQ76733.1"/>
    <property type="molecule type" value="Genomic_DNA"/>
</dbReference>
<evidence type="ECO:0000313" key="2">
    <source>
        <dbReference type="Proteomes" id="UP000887116"/>
    </source>
</evidence>
<dbReference type="AlphaFoldDB" id="A0A8X6FCN7"/>